<dbReference type="InterPro" id="IPR004483">
    <property type="entry name" value="SMUBP-2/Hcs1-like"/>
</dbReference>
<keyword evidence="7" id="KW-0547">Nucleotide-binding</keyword>
<dbReference type="FunFam" id="2.40.30.270:FF:000004">
    <property type="entry name" value="DNA-binding protein SMUBP-2"/>
    <property type="match status" value="1"/>
</dbReference>
<dbReference type="InterPro" id="IPR050534">
    <property type="entry name" value="Coronavir_polyprotein_1ab"/>
</dbReference>
<dbReference type="InterPro" id="IPR047187">
    <property type="entry name" value="SF1_C_Upf1"/>
</dbReference>
<dbReference type="GO" id="GO:0043139">
    <property type="term" value="F:5'-3' DNA helicase activity"/>
    <property type="evidence" value="ECO:0007669"/>
    <property type="project" value="TreeGrafter"/>
</dbReference>
<dbReference type="Proteomes" id="UP000077755">
    <property type="component" value="Chromosome 4"/>
</dbReference>
<evidence type="ECO:0000256" key="10">
    <source>
        <dbReference type="ARBA" id="ARBA00022840"/>
    </source>
</evidence>
<keyword evidence="6" id="KW-0508">mRNA splicing</keyword>
<dbReference type="EMBL" id="CP093346">
    <property type="protein sequence ID" value="WOG98094.1"/>
    <property type="molecule type" value="Genomic_DNA"/>
</dbReference>
<keyword evidence="10" id="KW-0067">ATP-binding</keyword>
<keyword evidence="11" id="KW-0539">Nucleus</keyword>
<evidence type="ECO:0000256" key="12">
    <source>
        <dbReference type="ARBA" id="ARBA00048432"/>
    </source>
</evidence>
<feature type="domain" description="AAA+ ATPase" evidence="14">
    <location>
        <begin position="221"/>
        <end position="473"/>
    </location>
</feature>
<dbReference type="InterPro" id="IPR027417">
    <property type="entry name" value="P-loop_NTPase"/>
</dbReference>
<keyword evidence="6" id="KW-0507">mRNA processing</keyword>
<dbReference type="Gene3D" id="3.40.50.300">
    <property type="entry name" value="P-loop containing nucleotide triphosphate hydrolases"/>
    <property type="match status" value="2"/>
</dbReference>
<dbReference type="InterPro" id="IPR041679">
    <property type="entry name" value="DNA2/NAM7-like_C"/>
</dbReference>
<dbReference type="CDD" id="cd18808">
    <property type="entry name" value="SF1_C_Upf1"/>
    <property type="match status" value="1"/>
</dbReference>
<dbReference type="GO" id="GO:0016787">
    <property type="term" value="F:hydrolase activity"/>
    <property type="evidence" value="ECO:0007669"/>
    <property type="project" value="UniProtKB-KW"/>
</dbReference>
<proteinExistence type="inferred from homology"/>
<keyword evidence="8" id="KW-0378">Hydrolase</keyword>
<dbReference type="PANTHER" id="PTHR43788:SF8">
    <property type="entry name" value="DNA-BINDING PROTEIN SMUBP-2"/>
    <property type="match status" value="1"/>
</dbReference>
<evidence type="ECO:0000259" key="15">
    <source>
        <dbReference type="SMART" id="SM00487"/>
    </source>
</evidence>
<name>A0AAF0WYS6_DAUCS</name>
<comment type="subcellular location">
    <subcellularLocation>
        <location evidence="2">Cytoplasm</location>
    </subcellularLocation>
    <subcellularLocation>
        <location evidence="1">Nucleus</location>
    </subcellularLocation>
</comment>
<dbReference type="KEGG" id="dcr:108215560"/>
<dbReference type="Pfam" id="PF21138">
    <property type="entry name" value="SMUBP-2_HCS1_1B"/>
    <property type="match status" value="1"/>
</dbReference>
<evidence type="ECO:0000313" key="17">
    <source>
        <dbReference type="Proteomes" id="UP000077755"/>
    </source>
</evidence>
<evidence type="ECO:0000256" key="4">
    <source>
        <dbReference type="ARBA" id="ARBA00012551"/>
    </source>
</evidence>
<evidence type="ECO:0000256" key="11">
    <source>
        <dbReference type="ARBA" id="ARBA00023242"/>
    </source>
</evidence>
<accession>A0AAF0WYS6</accession>
<evidence type="ECO:0000256" key="1">
    <source>
        <dbReference type="ARBA" id="ARBA00004123"/>
    </source>
</evidence>
<dbReference type="InterPro" id="IPR048761">
    <property type="entry name" value="SMUBP-2_HCS1_1B"/>
</dbReference>
<comment type="similarity">
    <text evidence="3">Belongs to the DNA2/NAM7 helicase family.</text>
</comment>
<sequence length="656" mass="72257">MEKGGRNAKKSSSSSSSPSAKSMTIEQFVSKMTPLLDMEKEAEISASMNTGATRNLDTAQKRGSTILNLKCVDAQTGLMGKTLLELQSNKGDVLPAHKFGTHDVVILKPNKADLGSPPLGQGVVYRLKDSSITVAFDDVPEEGLNSPLRLEKVANEVTYRRMKDTLIQLSKGVLKGPAADLVPVLFGERQPGVSKQKVTFTPINSNLDHSQKSAITKALSSKDLFLLHGPPGTGKTTTVVELILQEVKRGSKVLACAASNIAVDNIVERLVPHRVKLVRLGHPARLLPQVLDSALDAQVLRGDNSALAKDIRKEMKTLNAKLLKAKDRNTRRDIRKELNMLSREERKRQQLAVTDVIKDADVVLTTLTGASTRKLDSTSFDIVIIDEAAQALEIACWIALLKGSRCVLAGDHLQLPPTIQSVEAEKKGLGKTLFERLQELYGDDTTSMLTVQYRMHNLIMSWSSKELYDNKIEAHSSVAAHMLFDLEDAKKSSSTEATLLLIDTAGCDMEEKKDEEESTLNEGEADVAITHAKRLVQSGVRATDIGIITPYAAQVVSLRMLRSNDDKLKEIEISTVDGFQGREKEAIIISMVRSNSKKEVGFLSDRRRMNVAVTRARRQCTLICDTETVSSDKFLKRLIEYFEEHGEYMSASEYGN</sequence>
<dbReference type="SMART" id="SM00382">
    <property type="entry name" value="AAA"/>
    <property type="match status" value="1"/>
</dbReference>
<keyword evidence="6" id="KW-0747">Spliceosome</keyword>
<dbReference type="EC" id="3.6.4.12" evidence="4"/>
<dbReference type="Pfam" id="PF13087">
    <property type="entry name" value="AAA_12"/>
    <property type="match status" value="1"/>
</dbReference>
<dbReference type="AlphaFoldDB" id="A0AAF0WYS6"/>
<dbReference type="GO" id="GO:0005524">
    <property type="term" value="F:ATP binding"/>
    <property type="evidence" value="ECO:0007669"/>
    <property type="project" value="UniProtKB-KW"/>
</dbReference>
<evidence type="ECO:0000256" key="6">
    <source>
        <dbReference type="ARBA" id="ARBA00022728"/>
    </source>
</evidence>
<feature type="domain" description="Helicase ATP-binding" evidence="15">
    <location>
        <begin position="203"/>
        <end position="454"/>
    </location>
</feature>
<keyword evidence="5" id="KW-0963">Cytoplasm</keyword>
<comment type="catalytic activity">
    <reaction evidence="12">
        <text>ATP + H2O = ADP + phosphate + H(+)</text>
        <dbReference type="Rhea" id="RHEA:13065"/>
        <dbReference type="ChEBI" id="CHEBI:15377"/>
        <dbReference type="ChEBI" id="CHEBI:15378"/>
        <dbReference type="ChEBI" id="CHEBI:30616"/>
        <dbReference type="ChEBI" id="CHEBI:43474"/>
        <dbReference type="ChEBI" id="CHEBI:456216"/>
        <dbReference type="EC" id="3.6.4.12"/>
    </reaction>
    <physiologicalReaction direction="left-to-right" evidence="12">
        <dbReference type="Rhea" id="RHEA:13066"/>
    </physiologicalReaction>
</comment>
<reference evidence="16" key="2">
    <citation type="submission" date="2022-03" db="EMBL/GenBank/DDBJ databases">
        <title>Draft title - Genomic analysis of global carrot germplasm unveils the trajectory of domestication and the origin of high carotenoid orange carrot.</title>
        <authorList>
            <person name="Iorizzo M."/>
            <person name="Ellison S."/>
            <person name="Senalik D."/>
            <person name="Macko-Podgorni A."/>
            <person name="Grzebelus D."/>
            <person name="Bostan H."/>
            <person name="Rolling W."/>
            <person name="Curaba J."/>
            <person name="Simon P."/>
        </authorList>
    </citation>
    <scope>NUCLEOTIDE SEQUENCE</scope>
    <source>
        <tissue evidence="16">Leaf</tissue>
    </source>
</reference>
<reference evidence="16" key="1">
    <citation type="journal article" date="2016" name="Nat. Genet.">
        <title>A high-quality carrot genome assembly provides new insights into carotenoid accumulation and asterid genome evolution.</title>
        <authorList>
            <person name="Iorizzo M."/>
            <person name="Ellison S."/>
            <person name="Senalik D."/>
            <person name="Zeng P."/>
            <person name="Satapoomin P."/>
            <person name="Huang J."/>
            <person name="Bowman M."/>
            <person name="Iovene M."/>
            <person name="Sanseverino W."/>
            <person name="Cavagnaro P."/>
            <person name="Yildiz M."/>
            <person name="Macko-Podgorni A."/>
            <person name="Moranska E."/>
            <person name="Grzebelus E."/>
            <person name="Grzebelus D."/>
            <person name="Ashrafi H."/>
            <person name="Zheng Z."/>
            <person name="Cheng S."/>
            <person name="Spooner D."/>
            <person name="Van Deynze A."/>
            <person name="Simon P."/>
        </authorList>
    </citation>
    <scope>NUCLEOTIDE SEQUENCE</scope>
    <source>
        <tissue evidence="16">Leaf</tissue>
    </source>
</reference>
<gene>
    <name evidence="16" type="ORF">DCAR_0417435</name>
</gene>
<evidence type="ECO:0000256" key="9">
    <source>
        <dbReference type="ARBA" id="ARBA00022806"/>
    </source>
</evidence>
<dbReference type="GO" id="GO:0005737">
    <property type="term" value="C:cytoplasm"/>
    <property type="evidence" value="ECO:0007669"/>
    <property type="project" value="UniProtKB-SubCell"/>
</dbReference>
<dbReference type="GO" id="GO:0003723">
    <property type="term" value="F:RNA binding"/>
    <property type="evidence" value="ECO:0007669"/>
    <property type="project" value="InterPro"/>
</dbReference>
<dbReference type="FunFam" id="3.40.50.300:FF:000326">
    <property type="entry name" value="P-loop containing nucleoside triphosphate hydrolase"/>
    <property type="match status" value="1"/>
</dbReference>
<evidence type="ECO:0000313" key="16">
    <source>
        <dbReference type="EMBL" id="WOG98094.1"/>
    </source>
</evidence>
<dbReference type="SMART" id="SM00487">
    <property type="entry name" value="DEXDc"/>
    <property type="match status" value="1"/>
</dbReference>
<evidence type="ECO:0000256" key="2">
    <source>
        <dbReference type="ARBA" id="ARBA00004496"/>
    </source>
</evidence>
<evidence type="ECO:0000256" key="5">
    <source>
        <dbReference type="ARBA" id="ARBA00022490"/>
    </source>
</evidence>
<dbReference type="CDD" id="cd18044">
    <property type="entry name" value="DEXXQc_SMUBP2"/>
    <property type="match status" value="1"/>
</dbReference>
<dbReference type="PANTHER" id="PTHR43788">
    <property type="entry name" value="DNA2/NAM7 HELICASE FAMILY MEMBER"/>
    <property type="match status" value="1"/>
</dbReference>
<dbReference type="InterPro" id="IPR014001">
    <property type="entry name" value="Helicase_ATP-bd"/>
</dbReference>
<keyword evidence="17" id="KW-1185">Reference proteome</keyword>
<evidence type="ECO:0000256" key="3">
    <source>
        <dbReference type="ARBA" id="ARBA00007913"/>
    </source>
</evidence>
<protein>
    <recommendedName>
        <fullName evidence="4">DNA helicase</fullName>
        <ecNumber evidence="4">3.6.4.12</ecNumber>
    </recommendedName>
</protein>
<evidence type="ECO:0000256" key="13">
    <source>
        <dbReference type="SAM" id="MobiDB-lite"/>
    </source>
</evidence>
<dbReference type="InterPro" id="IPR003593">
    <property type="entry name" value="AAA+_ATPase"/>
</dbReference>
<dbReference type="SUPFAM" id="SSF52540">
    <property type="entry name" value="P-loop containing nucleoside triphosphate hydrolases"/>
    <property type="match status" value="1"/>
</dbReference>
<feature type="compositionally biased region" description="Low complexity" evidence="13">
    <location>
        <begin position="10"/>
        <end position="22"/>
    </location>
</feature>
<dbReference type="GO" id="GO:0003677">
    <property type="term" value="F:DNA binding"/>
    <property type="evidence" value="ECO:0007669"/>
    <property type="project" value="InterPro"/>
</dbReference>
<dbReference type="GO" id="GO:0005681">
    <property type="term" value="C:spliceosomal complex"/>
    <property type="evidence" value="ECO:0007669"/>
    <property type="project" value="UniProtKB-KW"/>
</dbReference>
<dbReference type="NCBIfam" id="TIGR00376">
    <property type="entry name" value="IGHMBP2 family helicase"/>
    <property type="match status" value="1"/>
</dbReference>
<dbReference type="Gene3D" id="2.40.30.270">
    <property type="match status" value="1"/>
</dbReference>
<feature type="region of interest" description="Disordered" evidence="13">
    <location>
        <begin position="1"/>
        <end position="24"/>
    </location>
</feature>
<organism evidence="16 17">
    <name type="scientific">Daucus carota subsp. sativus</name>
    <name type="common">Carrot</name>
    <dbReference type="NCBI Taxonomy" id="79200"/>
    <lineage>
        <taxon>Eukaryota</taxon>
        <taxon>Viridiplantae</taxon>
        <taxon>Streptophyta</taxon>
        <taxon>Embryophyta</taxon>
        <taxon>Tracheophyta</taxon>
        <taxon>Spermatophyta</taxon>
        <taxon>Magnoliopsida</taxon>
        <taxon>eudicotyledons</taxon>
        <taxon>Gunneridae</taxon>
        <taxon>Pentapetalae</taxon>
        <taxon>asterids</taxon>
        <taxon>campanulids</taxon>
        <taxon>Apiales</taxon>
        <taxon>Apiaceae</taxon>
        <taxon>Apioideae</taxon>
        <taxon>Scandiceae</taxon>
        <taxon>Daucinae</taxon>
        <taxon>Daucus</taxon>
        <taxon>Daucus sect. Daucus</taxon>
    </lineage>
</organism>
<evidence type="ECO:0000256" key="7">
    <source>
        <dbReference type="ARBA" id="ARBA00022741"/>
    </source>
</evidence>
<dbReference type="InterPro" id="IPR041677">
    <property type="entry name" value="DNA2/NAM7_AAA_11"/>
</dbReference>
<evidence type="ECO:0000256" key="8">
    <source>
        <dbReference type="ARBA" id="ARBA00022801"/>
    </source>
</evidence>
<dbReference type="GO" id="GO:0005694">
    <property type="term" value="C:chromosome"/>
    <property type="evidence" value="ECO:0007669"/>
    <property type="project" value="UniProtKB-ARBA"/>
</dbReference>
<dbReference type="Pfam" id="PF13086">
    <property type="entry name" value="AAA_11"/>
    <property type="match status" value="1"/>
</dbReference>
<evidence type="ECO:0000259" key="14">
    <source>
        <dbReference type="SMART" id="SM00382"/>
    </source>
</evidence>
<keyword evidence="9" id="KW-0347">Helicase</keyword>